<comment type="function">
    <text evidence="5">Transcriptional repressor for the pyruvate dehydrogenase complex genes aceEF and lpd.</text>
</comment>
<evidence type="ECO:0000256" key="4">
    <source>
        <dbReference type="ARBA" id="ARBA00023163"/>
    </source>
</evidence>
<keyword evidence="2" id="KW-0805">Transcription regulation</keyword>
<reference evidence="8 9" key="1">
    <citation type="submission" date="2015-09" db="EMBL/GenBank/DDBJ databases">
        <authorList>
            <consortium name="Swine Surveillance"/>
        </authorList>
    </citation>
    <scope>NUCLEOTIDE SEQUENCE [LARGE SCALE GENOMIC DNA]</scope>
    <source>
        <strain evidence="8 9">CECT 7557</strain>
    </source>
</reference>
<dbReference type="GO" id="GO:0003700">
    <property type="term" value="F:DNA-binding transcription factor activity"/>
    <property type="evidence" value="ECO:0007669"/>
    <property type="project" value="InterPro"/>
</dbReference>
<evidence type="ECO:0000313" key="9">
    <source>
        <dbReference type="Proteomes" id="UP000052022"/>
    </source>
</evidence>
<dbReference type="EMBL" id="CYSD01000031">
    <property type="protein sequence ID" value="CUH78440.1"/>
    <property type="molecule type" value="Genomic_DNA"/>
</dbReference>
<dbReference type="AlphaFoldDB" id="A0A0P1GAA7"/>
<dbReference type="OrthoDB" id="5450856at2"/>
<evidence type="ECO:0000256" key="6">
    <source>
        <dbReference type="ARBA" id="ARBA00039592"/>
    </source>
</evidence>
<dbReference type="SMART" id="SM00345">
    <property type="entry name" value="HTH_GNTR"/>
    <property type="match status" value="1"/>
</dbReference>
<dbReference type="PRINTS" id="PR00035">
    <property type="entry name" value="HTHGNTR"/>
</dbReference>
<evidence type="ECO:0000256" key="5">
    <source>
        <dbReference type="ARBA" id="ARBA00037357"/>
    </source>
</evidence>
<dbReference type="SMART" id="SM00895">
    <property type="entry name" value="FCD"/>
    <property type="match status" value="1"/>
</dbReference>
<dbReference type="InterPro" id="IPR008920">
    <property type="entry name" value="TF_FadR/GntR_C"/>
</dbReference>
<dbReference type="Pfam" id="PF00392">
    <property type="entry name" value="GntR"/>
    <property type="match status" value="1"/>
</dbReference>
<evidence type="ECO:0000256" key="2">
    <source>
        <dbReference type="ARBA" id="ARBA00023015"/>
    </source>
</evidence>
<sequence length="260" mass="29056">MKRQPTPKALFDPIANESLADVAVRQIEELILGGVLTEGMVLPGERDLAEQLGISRPKVREALKYLADCKLLKIVPNEGIYVDKLGGDAMSPALIELYKRHPEAIQDNLEYRREQEGFAARLAAQRATPEDHLALNQIIAAMSEPDPQQDLALASELDLKLHLTIAFASHNRTLIHMMSSLYRMNRSALFYNRGELMNLDQASENLLQQHKDIVDAICAGQPTQAEEAAKAHIDYVIDLVDSSLKQRDRQALSRKRKGLS</sequence>
<protein>
    <recommendedName>
        <fullName evidence="6">Pyruvate dehydrogenase complex repressor</fullName>
    </recommendedName>
</protein>
<dbReference type="Gene3D" id="1.10.10.10">
    <property type="entry name" value="Winged helix-like DNA-binding domain superfamily/Winged helix DNA-binding domain"/>
    <property type="match status" value="1"/>
</dbReference>
<evidence type="ECO:0000259" key="7">
    <source>
        <dbReference type="PROSITE" id="PS50949"/>
    </source>
</evidence>
<dbReference type="PANTHER" id="PTHR43537:SF34">
    <property type="entry name" value="PYRUVATE DEHYDROGENASE COMPLEX REPRESSOR"/>
    <property type="match status" value="1"/>
</dbReference>
<dbReference type="InterPro" id="IPR036388">
    <property type="entry name" value="WH-like_DNA-bd_sf"/>
</dbReference>
<keyword evidence="1" id="KW-0678">Repressor</keyword>
<keyword evidence="3" id="KW-0238">DNA-binding</keyword>
<dbReference type="PROSITE" id="PS50949">
    <property type="entry name" value="HTH_GNTR"/>
    <property type="match status" value="1"/>
</dbReference>
<organism evidence="8 9">
    <name type="scientific">Tritonibacter multivorans</name>
    <dbReference type="NCBI Taxonomy" id="928856"/>
    <lineage>
        <taxon>Bacteria</taxon>
        <taxon>Pseudomonadati</taxon>
        <taxon>Pseudomonadota</taxon>
        <taxon>Alphaproteobacteria</taxon>
        <taxon>Rhodobacterales</taxon>
        <taxon>Paracoccaceae</taxon>
        <taxon>Tritonibacter</taxon>
    </lineage>
</organism>
<evidence type="ECO:0000313" key="8">
    <source>
        <dbReference type="EMBL" id="CUH78440.1"/>
    </source>
</evidence>
<keyword evidence="8" id="KW-0670">Pyruvate</keyword>
<evidence type="ECO:0000256" key="3">
    <source>
        <dbReference type="ARBA" id="ARBA00023125"/>
    </source>
</evidence>
<feature type="domain" description="HTH gntR-type" evidence="7">
    <location>
        <begin position="17"/>
        <end position="85"/>
    </location>
</feature>
<proteinExistence type="predicted"/>
<dbReference type="GO" id="GO:0003677">
    <property type="term" value="F:DNA binding"/>
    <property type="evidence" value="ECO:0007669"/>
    <property type="project" value="UniProtKB-KW"/>
</dbReference>
<keyword evidence="4" id="KW-0804">Transcription</keyword>
<keyword evidence="9" id="KW-1185">Reference proteome</keyword>
<dbReference type="STRING" id="928856.SAMN04488049_10853"/>
<dbReference type="SUPFAM" id="SSF46785">
    <property type="entry name" value="Winged helix' DNA-binding domain"/>
    <property type="match status" value="1"/>
</dbReference>
<dbReference type="CDD" id="cd07377">
    <property type="entry name" value="WHTH_GntR"/>
    <property type="match status" value="1"/>
</dbReference>
<dbReference type="InterPro" id="IPR000524">
    <property type="entry name" value="Tscrpt_reg_HTH_GntR"/>
</dbReference>
<dbReference type="PANTHER" id="PTHR43537">
    <property type="entry name" value="TRANSCRIPTIONAL REGULATOR, GNTR FAMILY"/>
    <property type="match status" value="1"/>
</dbReference>
<name>A0A0P1GAA7_9RHOB</name>
<dbReference type="Pfam" id="PF07729">
    <property type="entry name" value="FCD"/>
    <property type="match status" value="1"/>
</dbReference>
<dbReference type="InterPro" id="IPR011711">
    <property type="entry name" value="GntR_C"/>
</dbReference>
<accession>A0A0P1GAA7</accession>
<gene>
    <name evidence="8" type="primary">pdhR_1</name>
    <name evidence="8" type="ORF">TRM7557_01882</name>
</gene>
<dbReference type="RefSeq" id="WP_058289951.1">
    <property type="nucleotide sequence ID" value="NZ_CYSD01000031.1"/>
</dbReference>
<dbReference type="Proteomes" id="UP000052022">
    <property type="component" value="Unassembled WGS sequence"/>
</dbReference>
<evidence type="ECO:0000256" key="1">
    <source>
        <dbReference type="ARBA" id="ARBA00022491"/>
    </source>
</evidence>
<dbReference type="SUPFAM" id="SSF48008">
    <property type="entry name" value="GntR ligand-binding domain-like"/>
    <property type="match status" value="1"/>
</dbReference>
<dbReference type="Gene3D" id="1.20.120.530">
    <property type="entry name" value="GntR ligand-binding domain-like"/>
    <property type="match status" value="1"/>
</dbReference>
<dbReference type="InterPro" id="IPR036390">
    <property type="entry name" value="WH_DNA-bd_sf"/>
</dbReference>